<proteinExistence type="predicted"/>
<sequence>MKSERNSLRMAQAMNSVYPARLFTEQTNFNLS</sequence>
<organism evidence="1">
    <name type="scientific">Podoviridae sp. ct3k57</name>
    <dbReference type="NCBI Taxonomy" id="2825217"/>
    <lineage>
        <taxon>Viruses</taxon>
        <taxon>Duplodnaviria</taxon>
        <taxon>Heunggongvirae</taxon>
        <taxon>Uroviricota</taxon>
        <taxon>Caudoviricetes</taxon>
    </lineage>
</organism>
<accession>A0A8S5PZL9</accession>
<evidence type="ECO:0000313" key="1">
    <source>
        <dbReference type="EMBL" id="DAE12502.1"/>
    </source>
</evidence>
<name>A0A8S5PZL9_9CAUD</name>
<reference evidence="1" key="1">
    <citation type="journal article" date="2021" name="Proc. Natl. Acad. Sci. U.S.A.">
        <title>A Catalog of Tens of Thousands of Viruses from Human Metagenomes Reveals Hidden Associations with Chronic Diseases.</title>
        <authorList>
            <person name="Tisza M.J."/>
            <person name="Buck C.B."/>
        </authorList>
    </citation>
    <scope>NUCLEOTIDE SEQUENCE</scope>
    <source>
        <strain evidence="1">Ct3k57</strain>
    </source>
</reference>
<dbReference type="EMBL" id="BK015553">
    <property type="protein sequence ID" value="DAE12502.1"/>
    <property type="molecule type" value="Genomic_DNA"/>
</dbReference>
<protein>
    <submittedName>
        <fullName evidence="1">Uncharacterized protein</fullName>
    </submittedName>
</protein>